<proteinExistence type="predicted"/>
<dbReference type="Proteomes" id="UP000303473">
    <property type="component" value="Segment"/>
</dbReference>
<name>A0A4P8N269_9CAUD</name>
<gene>
    <name evidence="1" type="ORF">Barba14S_gp041</name>
</gene>
<evidence type="ECO:0000313" key="2">
    <source>
        <dbReference type="Proteomes" id="UP000303473"/>
    </source>
</evidence>
<dbReference type="EMBL" id="MK719723">
    <property type="protein sequence ID" value="QCQ60911.1"/>
    <property type="molecule type" value="Genomic_DNA"/>
</dbReference>
<sequence>MTKLQHMKIRINNPEHSRQVQECLFKLGYMWNSQLFPTVWRAEDADNLFTYKSGKIYCAADTGQEYFVEHNNTEVTLEDLRAMLAEQCAGATKVGTVDIRPFSIDTTENQITFQELQELVSTTNIELTFQTNGKVHIYDYDTDTGKEFDSVEDAVLLLKAKAEYLKEWNKL</sequence>
<evidence type="ECO:0000313" key="1">
    <source>
        <dbReference type="EMBL" id="QCQ60911.1"/>
    </source>
</evidence>
<protein>
    <submittedName>
        <fullName evidence="1">Uncharacterized protein</fullName>
    </submittedName>
</protein>
<reference evidence="1 2" key="1">
    <citation type="submission" date="2019-03" db="EMBL/GenBank/DDBJ databases">
        <title>Genomic and seasonal variations among aquatic phages infecting the Baltic Sea Gammaproteobacteria Rheinheimera sp. bal341.</title>
        <authorList>
            <person name="Nilsson E."/>
            <person name="Li K."/>
            <person name="Fridlund J."/>
            <person name="Sulcius S."/>
            <person name="Bunse C."/>
            <person name="Karlsson C.M.G."/>
            <person name="Lindh M."/>
            <person name="Lundin D."/>
            <person name="Pinhassi J."/>
            <person name="Holmfeldt K."/>
        </authorList>
    </citation>
    <scope>NUCLEOTIDE SEQUENCE [LARGE SCALE GENOMIC DNA]</scope>
</reference>
<accession>A0A4P8N269</accession>
<organism evidence="1 2">
    <name type="scientific">Rheinheimera phage vB_RspM_Barba14S</name>
    <dbReference type="NCBI Taxonomy" id="2565651"/>
    <lineage>
        <taxon>Viruses</taxon>
        <taxon>Duplodnaviria</taxon>
        <taxon>Heunggongvirae</taxon>
        <taxon>Uroviricota</taxon>
        <taxon>Caudoviricetes</taxon>
        <taxon>Barbavirus</taxon>
        <taxon>Barbavirus barba18A</taxon>
    </lineage>
</organism>